<proteinExistence type="predicted"/>
<evidence type="ECO:0000313" key="2">
    <source>
        <dbReference type="Proteomes" id="UP001165740"/>
    </source>
</evidence>
<accession>A0A9W3B8N4</accession>
<sequence length="438" mass="49876">MAEKSKGTTEENCKEQTEAMASAAYDVEAKLLEFQEDFISELHAASTLMSNLQTEVHILSKRTEEIRANQEKLARKVKALNRKMNIINKRMNTSSNKETLPSQMQVDLMSNTWDTLHTLEVHEFLCKTTGQMDVQCVQDCPHIIGHHEQQISEGGESDLHQHLADCKKNPGHTNFIPVDTFSVQHLPERHQDIELYTFIKAAADLTVKISVTMTSPRRPDFWPNTNIPYFLYSMKGSQHLRTGSGVVIDVFKWTTGACKCHKCQHSDKRNIDCWKIQVNTAANLVFDDIEARNTYITLFYDTEDSSNVVQLSAVEDFNKDIPRDVCRLDFVTCDRNLAAKLDLSLKEYYVCYNKATERYRATRDEDKVMFHVSHPHGCCKRISVGQWKDKIIFRNSFNRFTYSVATCPGCSGASVYFLGNGWHSHCGVLNCGLGYSSA</sequence>
<evidence type="ECO:0000313" key="7">
    <source>
        <dbReference type="RefSeq" id="XP_055895923.1"/>
    </source>
</evidence>
<dbReference type="RefSeq" id="XP_055895920.1">
    <property type="nucleotide sequence ID" value="XM_056039945.1"/>
</dbReference>
<reference evidence="3 4" key="1">
    <citation type="submission" date="2025-04" db="UniProtKB">
        <authorList>
            <consortium name="RefSeq"/>
        </authorList>
    </citation>
    <scope>IDENTIFICATION</scope>
</reference>
<dbReference type="RefSeq" id="XP_055895919.1">
    <property type="nucleotide sequence ID" value="XM_056039944.1"/>
</dbReference>
<dbReference type="RefSeq" id="XP_055895924.1">
    <property type="nucleotide sequence ID" value="XM_056039949.1"/>
</dbReference>
<keyword evidence="2" id="KW-1185">Reference proteome</keyword>
<evidence type="ECO:0000313" key="4">
    <source>
        <dbReference type="RefSeq" id="XP_055895920.1"/>
    </source>
</evidence>
<dbReference type="Proteomes" id="UP001165740">
    <property type="component" value="Chromosome 9"/>
</dbReference>
<evidence type="ECO:0000313" key="3">
    <source>
        <dbReference type="RefSeq" id="XP_055895919.1"/>
    </source>
</evidence>
<dbReference type="RefSeq" id="XP_055895923.1">
    <property type="nucleotide sequence ID" value="XM_056039948.1"/>
</dbReference>
<dbReference type="GeneID" id="106061590"/>
<organism evidence="2 3">
    <name type="scientific">Biomphalaria glabrata</name>
    <name type="common">Bloodfluke planorb</name>
    <name type="synonym">Freshwater snail</name>
    <dbReference type="NCBI Taxonomy" id="6526"/>
    <lineage>
        <taxon>Eukaryota</taxon>
        <taxon>Metazoa</taxon>
        <taxon>Spiralia</taxon>
        <taxon>Lophotrochozoa</taxon>
        <taxon>Mollusca</taxon>
        <taxon>Gastropoda</taxon>
        <taxon>Heterobranchia</taxon>
        <taxon>Euthyneura</taxon>
        <taxon>Panpulmonata</taxon>
        <taxon>Hygrophila</taxon>
        <taxon>Lymnaeoidea</taxon>
        <taxon>Planorbidae</taxon>
        <taxon>Biomphalaria</taxon>
    </lineage>
</organism>
<keyword evidence="1" id="KW-0175">Coiled coil</keyword>
<evidence type="ECO:0000313" key="6">
    <source>
        <dbReference type="RefSeq" id="XP_055895922.1"/>
    </source>
</evidence>
<evidence type="ECO:0000313" key="8">
    <source>
        <dbReference type="RefSeq" id="XP_055895924.1"/>
    </source>
</evidence>
<protein>
    <submittedName>
        <fullName evidence="3 4">Uncharacterized protein LOC106061590 isoform X3</fullName>
    </submittedName>
</protein>
<dbReference type="RefSeq" id="XP_055895921.1">
    <property type="nucleotide sequence ID" value="XM_056039946.1"/>
</dbReference>
<feature type="coiled-coil region" evidence="1">
    <location>
        <begin position="63"/>
        <end position="90"/>
    </location>
</feature>
<dbReference type="AlphaFoldDB" id="A0A9W3B8N4"/>
<name>A0A9W3B8N4_BIOGL</name>
<evidence type="ECO:0000256" key="1">
    <source>
        <dbReference type="SAM" id="Coils"/>
    </source>
</evidence>
<evidence type="ECO:0000313" key="5">
    <source>
        <dbReference type="RefSeq" id="XP_055895921.1"/>
    </source>
</evidence>
<dbReference type="RefSeq" id="XP_055895922.1">
    <property type="nucleotide sequence ID" value="XM_056039947.1"/>
</dbReference>
<gene>
    <name evidence="3 4 5 6 7 8" type="primary">LOC106061590</name>
</gene>